<sequence length="563" mass="62275">MGELLDELRGVGTADEKSRASGAAVLGARLREEFMRSGVRFVATPSRLADVHRAAAERLADCLDTDGRGRPVLQEGGVYKGCWLESTGTINAELLSRFCPSVAEATFEQFADGQRSDGLIPYKVTAGSPVFKQIQLVTPPARSVWNHYRLNGSAAGAANEGSRLEWLRKMYGALSRYDGWLAANRDTRGTGAVEAFCAFDTGHDLSPRFWHVPDAPYGGDPARFDPNSPILPFVAPDLTASVHANRRHLALMAEELGDGAAADEWRRKAERSLRSLIDYCYDEEDGFFYDVDAAGRFVRVQSDVLLRVLACEVGDGAFFASSLSRYLLNTRKFYSKYPFVSIALDDPRFDPSSAYNSWAGPVNFLSLIRAPHAFERHGRHVELTWVMQPILSALSRMTRFGQTLSPWTGEEGYTEAYSPAILCALDFTERICGIQPTPDGELRFTGLLPSSVDHGAPVATETAYSRTVDGVVCELHNTPEECFAYRDGKLWCRFPAGLRLVTDRRGELKRVIGMTVREVKGTLRMEAEGREIPVRIKGNEVWRLEHGRLALDSAMGVVLPTYG</sequence>
<reference evidence="2 3" key="1">
    <citation type="submission" date="2019-04" db="EMBL/GenBank/DDBJ databases">
        <title>Cohnella sp. nov. isolated from preserved vegetables.</title>
        <authorList>
            <person name="Lin S.-Y."/>
            <person name="Hung M.-H."/>
            <person name="Young C.-C."/>
        </authorList>
    </citation>
    <scope>NUCLEOTIDE SEQUENCE [LARGE SCALE GENOMIC DNA]</scope>
    <source>
        <strain evidence="2 3">CC-MHH1044</strain>
    </source>
</reference>
<dbReference type="Pfam" id="PF22422">
    <property type="entry name" value="MGH1-like_GH"/>
    <property type="match status" value="1"/>
</dbReference>
<dbReference type="EMBL" id="SSOB01000004">
    <property type="protein sequence ID" value="THF83426.1"/>
    <property type="molecule type" value="Genomic_DNA"/>
</dbReference>
<gene>
    <name evidence="2" type="ORF">E6C55_04475</name>
</gene>
<comment type="caution">
    <text evidence="2">The sequence shown here is derived from an EMBL/GenBank/DDBJ whole genome shotgun (WGS) entry which is preliminary data.</text>
</comment>
<dbReference type="Proteomes" id="UP000310636">
    <property type="component" value="Unassembled WGS sequence"/>
</dbReference>
<organism evidence="2 3">
    <name type="scientific">Cohnella fermenti</name>
    <dbReference type="NCBI Taxonomy" id="2565925"/>
    <lineage>
        <taxon>Bacteria</taxon>
        <taxon>Bacillati</taxon>
        <taxon>Bacillota</taxon>
        <taxon>Bacilli</taxon>
        <taxon>Bacillales</taxon>
        <taxon>Paenibacillaceae</taxon>
        <taxon>Cohnella</taxon>
    </lineage>
</organism>
<protein>
    <recommendedName>
        <fullName evidence="1">Mannosylglycerate hydrolase MGH1-like glycoside hydrolase domain-containing protein</fullName>
    </recommendedName>
</protein>
<proteinExistence type="predicted"/>
<feature type="domain" description="Mannosylglycerate hydrolase MGH1-like glycoside hydrolase" evidence="1">
    <location>
        <begin position="98"/>
        <end position="418"/>
    </location>
</feature>
<dbReference type="GO" id="GO:0005975">
    <property type="term" value="P:carbohydrate metabolic process"/>
    <property type="evidence" value="ECO:0007669"/>
    <property type="project" value="InterPro"/>
</dbReference>
<dbReference type="Gene3D" id="1.50.10.10">
    <property type="match status" value="1"/>
</dbReference>
<dbReference type="OrthoDB" id="7936679at2"/>
<dbReference type="InterPro" id="IPR008928">
    <property type="entry name" value="6-hairpin_glycosidase_sf"/>
</dbReference>
<dbReference type="InterPro" id="IPR012341">
    <property type="entry name" value="6hp_glycosidase-like_sf"/>
</dbReference>
<keyword evidence="3" id="KW-1185">Reference proteome</keyword>
<evidence type="ECO:0000313" key="2">
    <source>
        <dbReference type="EMBL" id="THF83426.1"/>
    </source>
</evidence>
<evidence type="ECO:0000313" key="3">
    <source>
        <dbReference type="Proteomes" id="UP000310636"/>
    </source>
</evidence>
<dbReference type="RefSeq" id="WP_136368582.1">
    <property type="nucleotide sequence ID" value="NZ_SSOB01000004.1"/>
</dbReference>
<dbReference type="AlphaFoldDB" id="A0A4S4C6Z9"/>
<dbReference type="InterPro" id="IPR054491">
    <property type="entry name" value="MGH1-like_GH"/>
</dbReference>
<evidence type="ECO:0000259" key="1">
    <source>
        <dbReference type="Pfam" id="PF22422"/>
    </source>
</evidence>
<accession>A0A4S4C6Z9</accession>
<dbReference type="SUPFAM" id="SSF48208">
    <property type="entry name" value="Six-hairpin glycosidases"/>
    <property type="match status" value="1"/>
</dbReference>
<name>A0A4S4C6Z9_9BACL</name>